<dbReference type="CDD" id="cd13925">
    <property type="entry name" value="RPF"/>
    <property type="match status" value="1"/>
</dbReference>
<proteinExistence type="inferred from homology"/>
<feature type="non-terminal residue" evidence="5">
    <location>
        <position position="140"/>
    </location>
</feature>
<name>A0A060BJV1_9MICO</name>
<feature type="compositionally biased region" description="Basic residues" evidence="3">
    <location>
        <begin position="103"/>
        <end position="112"/>
    </location>
</feature>
<feature type="compositionally biased region" description="Low complexity" evidence="3">
    <location>
        <begin position="70"/>
        <end position="92"/>
    </location>
</feature>
<comment type="similarity">
    <text evidence="1">Belongs to the transglycosylase family. Rpf subfamily.</text>
</comment>
<reference evidence="5" key="1">
    <citation type="journal article" date="2013" name="Environ. Microbiol.">
        <title>Seasonally variable intestinal metagenomes of the red palm weevil (Rhynchophorus ferrugineus).</title>
        <authorList>
            <person name="Jia S."/>
            <person name="Zhang X."/>
            <person name="Zhang G."/>
            <person name="Yin A."/>
            <person name="Zhang S."/>
            <person name="Li F."/>
            <person name="Wang L."/>
            <person name="Zhao D."/>
            <person name="Yun Q."/>
            <person name="Tala"/>
            <person name="Wang J."/>
            <person name="Sun G."/>
            <person name="Baabdullah M."/>
            <person name="Yu X."/>
            <person name="Hu S."/>
            <person name="Al-Mssallem I.S."/>
            <person name="Yu J."/>
        </authorList>
    </citation>
    <scope>NUCLEOTIDE SEQUENCE</scope>
</reference>
<dbReference type="AlphaFoldDB" id="A0A060BJV1"/>
<dbReference type="InterPro" id="IPR018392">
    <property type="entry name" value="LysM"/>
</dbReference>
<evidence type="ECO:0000256" key="1">
    <source>
        <dbReference type="ARBA" id="ARBA00010830"/>
    </source>
</evidence>
<dbReference type="EMBL" id="KF117140">
    <property type="protein sequence ID" value="AIA84393.1"/>
    <property type="molecule type" value="Genomic_DNA"/>
</dbReference>
<evidence type="ECO:0000313" key="5">
    <source>
        <dbReference type="EMBL" id="AIA84393.1"/>
    </source>
</evidence>
<feature type="domain" description="Resuscitation-promoting factor core lysozyme-like" evidence="4">
    <location>
        <begin position="1"/>
        <end position="57"/>
    </location>
</feature>
<dbReference type="InterPro" id="IPR023346">
    <property type="entry name" value="Lysozyme-like_dom_sf"/>
</dbReference>
<evidence type="ECO:0000256" key="2">
    <source>
        <dbReference type="ARBA" id="ARBA00022801"/>
    </source>
</evidence>
<dbReference type="SUPFAM" id="SSF53955">
    <property type="entry name" value="Lysozyme-like"/>
    <property type="match status" value="1"/>
</dbReference>
<organism evidence="5">
    <name type="scientific">uncultured Intrasporangium sp</name>
    <dbReference type="NCBI Taxonomy" id="332040"/>
    <lineage>
        <taxon>Bacteria</taxon>
        <taxon>Bacillati</taxon>
        <taxon>Actinomycetota</taxon>
        <taxon>Actinomycetes</taxon>
        <taxon>Micrococcales</taxon>
        <taxon>Intrasporangiaceae</taxon>
        <taxon>Intrasporangium</taxon>
        <taxon>environmental samples</taxon>
    </lineage>
</organism>
<feature type="region of interest" description="Disordered" evidence="3">
    <location>
        <begin position="65"/>
        <end position="140"/>
    </location>
</feature>
<dbReference type="Gene3D" id="1.10.530.10">
    <property type="match status" value="1"/>
</dbReference>
<dbReference type="GO" id="GO:0016787">
    <property type="term" value="F:hydrolase activity"/>
    <property type="evidence" value="ECO:0007669"/>
    <property type="project" value="UniProtKB-KW"/>
</dbReference>
<keyword evidence="2" id="KW-0378">Hydrolase</keyword>
<dbReference type="Pfam" id="PF06737">
    <property type="entry name" value="Transglycosylas"/>
    <property type="match status" value="1"/>
</dbReference>
<evidence type="ECO:0000256" key="3">
    <source>
        <dbReference type="SAM" id="MobiDB-lite"/>
    </source>
</evidence>
<dbReference type="CDD" id="cd00118">
    <property type="entry name" value="LysM"/>
    <property type="match status" value="1"/>
</dbReference>
<protein>
    <submittedName>
        <fullName evidence="5">Transglycosylas</fullName>
    </submittedName>
</protein>
<accession>A0A060BJV1</accession>
<evidence type="ECO:0000259" key="4">
    <source>
        <dbReference type="Pfam" id="PF06737"/>
    </source>
</evidence>
<sequence length="140" mass="14673">MNTGNGFYGGLQFTRSTWLAYGGGHYASRADKATKAQQIAIARRVLAGQGPGAWPVCSVRAGLTRSNGGASSSATAASTTSSQKSTKASTKASTKRVTERSKVSRSTHRVTIKKVSTSSSGRHYSVRSGDTLSRIAAQHH</sequence>
<dbReference type="InterPro" id="IPR010618">
    <property type="entry name" value="RPF"/>
</dbReference>